<evidence type="ECO:0000313" key="1">
    <source>
        <dbReference type="Ensembl" id="ENSCPVP00000022711.1"/>
    </source>
</evidence>
<sequence length="76" mass="8902">MLIFHVFAIYSIGQLTGQKVADKAQKKYWKWKHSPKNEDDYVVTSDAELDAKSCEKICANLQKLFDIKKKRKEIKI</sequence>
<organism evidence="1 2">
    <name type="scientific">Geospiza parvula</name>
    <name type="common">Small tree-finch</name>
    <name type="synonym">Camarhynchus parvulus</name>
    <dbReference type="NCBI Taxonomy" id="87175"/>
    <lineage>
        <taxon>Eukaryota</taxon>
        <taxon>Metazoa</taxon>
        <taxon>Chordata</taxon>
        <taxon>Craniata</taxon>
        <taxon>Vertebrata</taxon>
        <taxon>Euteleostomi</taxon>
        <taxon>Archelosauria</taxon>
        <taxon>Archosauria</taxon>
        <taxon>Dinosauria</taxon>
        <taxon>Saurischia</taxon>
        <taxon>Theropoda</taxon>
        <taxon>Coelurosauria</taxon>
        <taxon>Aves</taxon>
        <taxon>Neognathae</taxon>
        <taxon>Neoaves</taxon>
        <taxon>Telluraves</taxon>
        <taxon>Australaves</taxon>
        <taxon>Passeriformes</taxon>
        <taxon>Thraupidae</taxon>
        <taxon>Camarhynchus</taxon>
    </lineage>
</organism>
<name>A0A8C3NP68_GEOPR</name>
<reference evidence="1" key="3">
    <citation type="submission" date="2025-09" db="UniProtKB">
        <authorList>
            <consortium name="Ensembl"/>
        </authorList>
    </citation>
    <scope>IDENTIFICATION</scope>
</reference>
<dbReference type="Proteomes" id="UP000694382">
    <property type="component" value="Chromosome 7"/>
</dbReference>
<dbReference type="Ensembl" id="ENSCPVT00000023713.2">
    <property type="protein sequence ID" value="ENSCPVP00000022711.1"/>
    <property type="gene ID" value="ENSCPVG00000016256.2"/>
</dbReference>
<accession>A0A8C3NP68</accession>
<dbReference type="AlphaFoldDB" id="A0A8C3NP68"/>
<evidence type="ECO:0000313" key="2">
    <source>
        <dbReference type="Proteomes" id="UP000694382"/>
    </source>
</evidence>
<reference evidence="1" key="2">
    <citation type="submission" date="2025-08" db="UniProtKB">
        <authorList>
            <consortium name="Ensembl"/>
        </authorList>
    </citation>
    <scope>IDENTIFICATION</scope>
</reference>
<protein>
    <submittedName>
        <fullName evidence="1">Uncharacterized protein</fullName>
    </submittedName>
</protein>
<reference evidence="1" key="1">
    <citation type="submission" date="2020-02" db="EMBL/GenBank/DDBJ databases">
        <authorList>
            <person name="Enbody D E."/>
            <person name="Pettersson E M."/>
        </authorList>
    </citation>
    <scope>NUCLEOTIDE SEQUENCE [LARGE SCALE GENOMIC DNA]</scope>
</reference>
<keyword evidence="2" id="KW-1185">Reference proteome</keyword>
<proteinExistence type="predicted"/>